<keyword evidence="2" id="KW-0812">Transmembrane</keyword>
<comment type="caution">
    <text evidence="3">The sequence shown here is derived from an EMBL/GenBank/DDBJ whole genome shotgun (WGS) entry which is preliminary data.</text>
</comment>
<feature type="compositionally biased region" description="Low complexity" evidence="1">
    <location>
        <begin position="80"/>
        <end position="92"/>
    </location>
</feature>
<name>A0A917S2M0_9ACTN</name>
<feature type="region of interest" description="Disordered" evidence="1">
    <location>
        <begin position="80"/>
        <end position="114"/>
    </location>
</feature>
<evidence type="ECO:0000313" key="3">
    <source>
        <dbReference type="EMBL" id="GGL52297.1"/>
    </source>
</evidence>
<keyword evidence="2" id="KW-0472">Membrane</keyword>
<dbReference type="Proteomes" id="UP000613840">
    <property type="component" value="Unassembled WGS sequence"/>
</dbReference>
<proteinExistence type="predicted"/>
<sequence>MPTTAGEWLAQILVFVLVGYPIVGGLAFIVSSIYYFAFLEKRDRPRYLEHGEPFVTIFVPAHNESARSRARSNICGTRSTIRATSTRSSSSTTPPPTAPARSWRACSSDIPICG</sequence>
<evidence type="ECO:0000256" key="1">
    <source>
        <dbReference type="SAM" id="MobiDB-lite"/>
    </source>
</evidence>
<dbReference type="AlphaFoldDB" id="A0A917S2M0"/>
<reference evidence="3" key="1">
    <citation type="journal article" date="2014" name="Int. J. Syst. Evol. Microbiol.">
        <title>Complete genome sequence of Corynebacterium casei LMG S-19264T (=DSM 44701T), isolated from a smear-ripened cheese.</title>
        <authorList>
            <consortium name="US DOE Joint Genome Institute (JGI-PGF)"/>
            <person name="Walter F."/>
            <person name="Albersmeier A."/>
            <person name="Kalinowski J."/>
            <person name="Ruckert C."/>
        </authorList>
    </citation>
    <scope>NUCLEOTIDE SEQUENCE</scope>
    <source>
        <strain evidence="3">CGMCC 4.7306</strain>
    </source>
</reference>
<accession>A0A917S2M0</accession>
<evidence type="ECO:0000256" key="2">
    <source>
        <dbReference type="SAM" id="Phobius"/>
    </source>
</evidence>
<evidence type="ECO:0000313" key="4">
    <source>
        <dbReference type="Proteomes" id="UP000613840"/>
    </source>
</evidence>
<keyword evidence="2" id="KW-1133">Transmembrane helix</keyword>
<reference evidence="3" key="2">
    <citation type="submission" date="2020-09" db="EMBL/GenBank/DDBJ databases">
        <authorList>
            <person name="Sun Q."/>
            <person name="Zhou Y."/>
        </authorList>
    </citation>
    <scope>NUCLEOTIDE SEQUENCE</scope>
    <source>
        <strain evidence="3">CGMCC 4.7306</strain>
    </source>
</reference>
<keyword evidence="4" id="KW-1185">Reference proteome</keyword>
<dbReference type="EMBL" id="BMMZ01000002">
    <property type="protein sequence ID" value="GGL52297.1"/>
    <property type="molecule type" value="Genomic_DNA"/>
</dbReference>
<protein>
    <submittedName>
        <fullName evidence="3">Uncharacterized protein</fullName>
    </submittedName>
</protein>
<feature type="transmembrane region" description="Helical" evidence="2">
    <location>
        <begin position="12"/>
        <end position="37"/>
    </location>
</feature>
<organism evidence="3 4">
    <name type="scientific">Microlunatus endophyticus</name>
    <dbReference type="NCBI Taxonomy" id="1716077"/>
    <lineage>
        <taxon>Bacteria</taxon>
        <taxon>Bacillati</taxon>
        <taxon>Actinomycetota</taxon>
        <taxon>Actinomycetes</taxon>
        <taxon>Propionibacteriales</taxon>
        <taxon>Propionibacteriaceae</taxon>
        <taxon>Microlunatus</taxon>
    </lineage>
</organism>
<gene>
    <name evidence="3" type="ORF">GCM10011575_08270</name>
</gene>